<evidence type="ECO:0000256" key="4">
    <source>
        <dbReference type="ARBA" id="ARBA00022692"/>
    </source>
</evidence>
<proteinExistence type="predicted"/>
<dbReference type="AlphaFoldDB" id="A0A2K4ZID2"/>
<comment type="subcellular location">
    <subcellularLocation>
        <location evidence="1">Cell membrane</location>
        <topology evidence="1">Multi-pass membrane protein</topology>
    </subcellularLocation>
</comment>
<name>A0A2K4ZID2_9FIRM</name>
<evidence type="ECO:0000313" key="9">
    <source>
        <dbReference type="EMBL" id="SOY30238.1"/>
    </source>
</evidence>
<keyword evidence="3" id="KW-1003">Cell membrane</keyword>
<dbReference type="Proteomes" id="UP000236311">
    <property type="component" value="Unassembled WGS sequence"/>
</dbReference>
<keyword evidence="5 7" id="KW-1133">Transmembrane helix</keyword>
<feature type="transmembrane region" description="Helical" evidence="7">
    <location>
        <begin position="31"/>
        <end position="50"/>
    </location>
</feature>
<evidence type="ECO:0000313" key="10">
    <source>
        <dbReference type="Proteomes" id="UP000236311"/>
    </source>
</evidence>
<gene>
    <name evidence="9" type="primary">ltaS</name>
    <name evidence="9" type="ORF">AMURIS_02963</name>
</gene>
<organism evidence="9 10">
    <name type="scientific">Acetatifactor muris</name>
    <dbReference type="NCBI Taxonomy" id="879566"/>
    <lineage>
        <taxon>Bacteria</taxon>
        <taxon>Bacillati</taxon>
        <taxon>Bacillota</taxon>
        <taxon>Clostridia</taxon>
        <taxon>Lachnospirales</taxon>
        <taxon>Lachnospiraceae</taxon>
        <taxon>Acetatifactor</taxon>
    </lineage>
</organism>
<dbReference type="InterPro" id="IPR000917">
    <property type="entry name" value="Sulfatase_N"/>
</dbReference>
<dbReference type="EMBL" id="OFSM01000014">
    <property type="protein sequence ID" value="SOY30238.1"/>
    <property type="molecule type" value="Genomic_DNA"/>
</dbReference>
<reference evidence="9 10" key="1">
    <citation type="submission" date="2018-01" db="EMBL/GenBank/DDBJ databases">
        <authorList>
            <person name="Gaut B.S."/>
            <person name="Morton B.R."/>
            <person name="Clegg M.T."/>
            <person name="Duvall M.R."/>
        </authorList>
    </citation>
    <scope>NUCLEOTIDE SEQUENCE [LARGE SCALE GENOMIC DNA]</scope>
    <source>
        <strain evidence="9">GP69</strain>
    </source>
</reference>
<dbReference type="PANTHER" id="PTHR47371:SF3">
    <property type="entry name" value="PHOSPHOGLYCEROL TRANSFERASE I"/>
    <property type="match status" value="1"/>
</dbReference>
<dbReference type="OrthoDB" id="243547at2"/>
<dbReference type="InterPro" id="IPR017850">
    <property type="entry name" value="Alkaline_phosphatase_core_sf"/>
</dbReference>
<keyword evidence="10" id="KW-1185">Reference proteome</keyword>
<dbReference type="GO" id="GO:0005886">
    <property type="term" value="C:plasma membrane"/>
    <property type="evidence" value="ECO:0007669"/>
    <property type="project" value="UniProtKB-SubCell"/>
</dbReference>
<sequence length="479" mass="55741">MSSELWYSILWFTFFIILGFWCDIPVKGKKYHISVTILSLSCILAFYTFWNKSDYFRKHDLQNIYWTVNANELLNGFLLSFAFSAQDFSMDKPGDYSEEKLMQLIEEVQEAFQPQSSMTTSLPHIICIMNEAWSDLRVLGNLETSEDFMPLYDSLSEKAVTGYTYVDILGGLTANTEFEMLTGDSLAFLSPTAVPYQLQVNHEMYSVARVLREQGYSTMAMHPSVNFAWNRDKVYDYFGFEEFVDISQFETELQYVGGYISDECNFNEIIRQYENREKDKPLFLFDVTIQNHGGYGGNTAILLNAEKIGNVPAKDIGDVYDLDTYLNLIKLTDEAFEMLLAYFEKEEEPMIICMFGDHQPRLGDNFYDAMFRESNLSEEDRQALKYITPYVIWNNFEADFPVYGDMSANYLGAAVLECAGTELPPYYQFLLELQKKYPVISRGKMNEMKGNEMIKQYQMLQYNHLMERNYLKELFSVLQ</sequence>
<dbReference type="PANTHER" id="PTHR47371">
    <property type="entry name" value="LIPOTEICHOIC ACID SYNTHASE"/>
    <property type="match status" value="1"/>
</dbReference>
<feature type="domain" description="Sulfatase N-terminal" evidence="8">
    <location>
        <begin position="123"/>
        <end position="420"/>
    </location>
</feature>
<feature type="transmembrane region" description="Helical" evidence="7">
    <location>
        <begin position="6"/>
        <end position="24"/>
    </location>
</feature>
<evidence type="ECO:0000256" key="7">
    <source>
        <dbReference type="SAM" id="Phobius"/>
    </source>
</evidence>
<evidence type="ECO:0000256" key="3">
    <source>
        <dbReference type="ARBA" id="ARBA00022475"/>
    </source>
</evidence>
<evidence type="ECO:0000256" key="6">
    <source>
        <dbReference type="ARBA" id="ARBA00023136"/>
    </source>
</evidence>
<keyword evidence="6 7" id="KW-0472">Membrane</keyword>
<accession>A0A2K4ZID2</accession>
<dbReference type="Gene3D" id="3.40.720.10">
    <property type="entry name" value="Alkaline Phosphatase, subunit A"/>
    <property type="match status" value="1"/>
</dbReference>
<evidence type="ECO:0000256" key="1">
    <source>
        <dbReference type="ARBA" id="ARBA00004651"/>
    </source>
</evidence>
<comment type="pathway">
    <text evidence="2">Cell wall biogenesis; lipoteichoic acid biosynthesis.</text>
</comment>
<dbReference type="InterPro" id="IPR050448">
    <property type="entry name" value="OpgB/LTA_synthase_biosynth"/>
</dbReference>
<dbReference type="CDD" id="cd16015">
    <property type="entry name" value="LTA_synthase"/>
    <property type="match status" value="1"/>
</dbReference>
<dbReference type="RefSeq" id="WP_103240293.1">
    <property type="nucleotide sequence ID" value="NZ_JANJZD010000013.1"/>
</dbReference>
<dbReference type="Pfam" id="PF00884">
    <property type="entry name" value="Sulfatase"/>
    <property type="match status" value="1"/>
</dbReference>
<evidence type="ECO:0000259" key="8">
    <source>
        <dbReference type="Pfam" id="PF00884"/>
    </source>
</evidence>
<protein>
    <submittedName>
        <fullName evidence="9">Lipoteichoic acid synthase</fullName>
    </submittedName>
</protein>
<evidence type="ECO:0000256" key="5">
    <source>
        <dbReference type="ARBA" id="ARBA00022989"/>
    </source>
</evidence>
<dbReference type="SUPFAM" id="SSF53649">
    <property type="entry name" value="Alkaline phosphatase-like"/>
    <property type="match status" value="1"/>
</dbReference>
<evidence type="ECO:0000256" key="2">
    <source>
        <dbReference type="ARBA" id="ARBA00004936"/>
    </source>
</evidence>
<keyword evidence="4 7" id="KW-0812">Transmembrane</keyword>